<dbReference type="Pfam" id="PF07686">
    <property type="entry name" value="V-set"/>
    <property type="match status" value="1"/>
</dbReference>
<dbReference type="Proteomes" id="UP001228049">
    <property type="component" value="Unassembled WGS sequence"/>
</dbReference>
<gene>
    <name evidence="11" type="ORF">KUDE01_014806</name>
</gene>
<evidence type="ECO:0000256" key="5">
    <source>
        <dbReference type="ARBA" id="ARBA00023136"/>
    </source>
</evidence>
<feature type="domain" description="Ig-like" evidence="10">
    <location>
        <begin position="18"/>
        <end position="107"/>
    </location>
</feature>
<evidence type="ECO:0000256" key="7">
    <source>
        <dbReference type="ARBA" id="ARBA00023180"/>
    </source>
</evidence>
<keyword evidence="2" id="KW-1003">Cell membrane</keyword>
<dbReference type="InterPro" id="IPR052051">
    <property type="entry name" value="TCR_complex_component"/>
</dbReference>
<dbReference type="GO" id="GO:0005886">
    <property type="term" value="C:plasma membrane"/>
    <property type="evidence" value="ECO:0007669"/>
    <property type="project" value="UniProtKB-SubCell"/>
</dbReference>
<dbReference type="Gene3D" id="2.60.40.10">
    <property type="entry name" value="Immunoglobulins"/>
    <property type="match status" value="1"/>
</dbReference>
<evidence type="ECO:0000256" key="2">
    <source>
        <dbReference type="ARBA" id="ARBA00022475"/>
    </source>
</evidence>
<dbReference type="EMBL" id="JASDAP010000016">
    <property type="protein sequence ID" value="KAK1890133.1"/>
    <property type="molecule type" value="Genomic_DNA"/>
</dbReference>
<feature type="signal peptide" evidence="9">
    <location>
        <begin position="1"/>
        <end position="18"/>
    </location>
</feature>
<evidence type="ECO:0000256" key="9">
    <source>
        <dbReference type="SAM" id="SignalP"/>
    </source>
</evidence>
<comment type="caution">
    <text evidence="11">The sequence shown here is derived from an EMBL/GenBank/DDBJ whole genome shotgun (WGS) entry which is preliminary data.</text>
</comment>
<reference evidence="11" key="1">
    <citation type="submission" date="2023-04" db="EMBL/GenBank/DDBJ databases">
        <title>Chromosome-level genome of Chaenocephalus aceratus.</title>
        <authorList>
            <person name="Park H."/>
        </authorList>
    </citation>
    <scope>NUCLEOTIDE SEQUENCE</scope>
    <source>
        <strain evidence="11">DE</strain>
        <tissue evidence="11">Muscle</tissue>
    </source>
</reference>
<evidence type="ECO:0000256" key="8">
    <source>
        <dbReference type="SAM" id="Phobius"/>
    </source>
</evidence>
<accession>A0AAD9F2A4</accession>
<dbReference type="InterPro" id="IPR007110">
    <property type="entry name" value="Ig-like_dom"/>
</dbReference>
<dbReference type="PANTHER" id="PTHR19433">
    <property type="entry name" value="T-CELL RECEPTOR ALPHA CHAIN V REGION-RELATED"/>
    <property type="match status" value="1"/>
</dbReference>
<keyword evidence="12" id="KW-1185">Reference proteome</keyword>
<evidence type="ECO:0000256" key="4">
    <source>
        <dbReference type="ARBA" id="ARBA00022859"/>
    </source>
</evidence>
<keyword evidence="8" id="KW-1133">Transmembrane helix</keyword>
<dbReference type="GO" id="GO:0009617">
    <property type="term" value="P:response to bacterium"/>
    <property type="evidence" value="ECO:0007669"/>
    <property type="project" value="TreeGrafter"/>
</dbReference>
<evidence type="ECO:0000313" key="11">
    <source>
        <dbReference type="EMBL" id="KAK1890133.1"/>
    </source>
</evidence>
<evidence type="ECO:0000259" key="10">
    <source>
        <dbReference type="PROSITE" id="PS50835"/>
    </source>
</evidence>
<comment type="subcellular location">
    <subcellularLocation>
        <location evidence="1">Cell membrane</location>
    </subcellularLocation>
</comment>
<dbReference type="AlphaFoldDB" id="A0AAD9F2A4"/>
<feature type="transmembrane region" description="Helical" evidence="8">
    <location>
        <begin position="130"/>
        <end position="154"/>
    </location>
</feature>
<dbReference type="InterPro" id="IPR013783">
    <property type="entry name" value="Ig-like_fold"/>
</dbReference>
<feature type="chain" id="PRO_5042088242" evidence="9">
    <location>
        <begin position="19"/>
        <end position="207"/>
    </location>
</feature>
<keyword evidence="6" id="KW-1015">Disulfide bond</keyword>
<dbReference type="SUPFAM" id="SSF48726">
    <property type="entry name" value="Immunoglobulin"/>
    <property type="match status" value="1"/>
</dbReference>
<evidence type="ECO:0000256" key="1">
    <source>
        <dbReference type="ARBA" id="ARBA00004236"/>
    </source>
</evidence>
<organism evidence="11 12">
    <name type="scientific">Dissostichus eleginoides</name>
    <name type="common">Patagonian toothfish</name>
    <name type="synonym">Dissostichus amissus</name>
    <dbReference type="NCBI Taxonomy" id="100907"/>
    <lineage>
        <taxon>Eukaryota</taxon>
        <taxon>Metazoa</taxon>
        <taxon>Chordata</taxon>
        <taxon>Craniata</taxon>
        <taxon>Vertebrata</taxon>
        <taxon>Euteleostomi</taxon>
        <taxon>Actinopterygii</taxon>
        <taxon>Neopterygii</taxon>
        <taxon>Teleostei</taxon>
        <taxon>Neoteleostei</taxon>
        <taxon>Acanthomorphata</taxon>
        <taxon>Eupercaria</taxon>
        <taxon>Perciformes</taxon>
        <taxon>Notothenioidei</taxon>
        <taxon>Nototheniidae</taxon>
        <taxon>Dissostichus</taxon>
    </lineage>
</organism>
<keyword evidence="3 9" id="KW-0732">Signal</keyword>
<dbReference type="PANTHER" id="PTHR19433:SF111">
    <property type="entry name" value="T CELL RECEPTOR ALPHA VARIABLE 4"/>
    <property type="match status" value="1"/>
</dbReference>
<keyword evidence="5 8" id="KW-0472">Membrane</keyword>
<keyword evidence="4" id="KW-0391">Immunity</keyword>
<sequence>MNTFTLITALSLCSFCSTSVPVSVEVQPGEDATLTCFDSSKYDTVAYWFRLLNRTEVSCVALRISSYSEVSYCDGVQKSKFKMTSNTSNLFLKIKQVDVSDSGLYFCGFNIEGIPYFSMTRLTITESDEVAALTSVMLGVLTVLLIIGIIGLVVQYRKLQTARKEVQNPEQSENMDTCEDLNYATVNIQRKARRREPEPNVIYAATR</sequence>
<dbReference type="InterPro" id="IPR036179">
    <property type="entry name" value="Ig-like_dom_sf"/>
</dbReference>
<dbReference type="GO" id="GO:0002376">
    <property type="term" value="P:immune system process"/>
    <property type="evidence" value="ECO:0007669"/>
    <property type="project" value="UniProtKB-KW"/>
</dbReference>
<evidence type="ECO:0000313" key="12">
    <source>
        <dbReference type="Proteomes" id="UP001228049"/>
    </source>
</evidence>
<proteinExistence type="predicted"/>
<dbReference type="SMART" id="SM00409">
    <property type="entry name" value="IG"/>
    <property type="match status" value="1"/>
</dbReference>
<keyword evidence="7" id="KW-0325">Glycoprotein</keyword>
<keyword evidence="8" id="KW-0812">Transmembrane</keyword>
<protein>
    <submittedName>
        <fullName evidence="11">T-cell surface glycoprotein CD8 beta chain</fullName>
    </submittedName>
</protein>
<name>A0AAD9F2A4_DISEL</name>
<dbReference type="InterPro" id="IPR003599">
    <property type="entry name" value="Ig_sub"/>
</dbReference>
<dbReference type="PROSITE" id="PS50835">
    <property type="entry name" value="IG_LIKE"/>
    <property type="match status" value="1"/>
</dbReference>
<evidence type="ECO:0000256" key="6">
    <source>
        <dbReference type="ARBA" id="ARBA00023157"/>
    </source>
</evidence>
<dbReference type="InterPro" id="IPR013106">
    <property type="entry name" value="Ig_V-set"/>
</dbReference>
<evidence type="ECO:0000256" key="3">
    <source>
        <dbReference type="ARBA" id="ARBA00022729"/>
    </source>
</evidence>
<dbReference type="CDD" id="cd00099">
    <property type="entry name" value="IgV"/>
    <property type="match status" value="1"/>
</dbReference>